<dbReference type="Gene3D" id="3.40.50.720">
    <property type="entry name" value="NAD(P)-binding Rossmann-like Domain"/>
    <property type="match status" value="1"/>
</dbReference>
<accession>A0A2M9G343</accession>
<dbReference type="Gene3D" id="3.90.180.10">
    <property type="entry name" value="Medium-chain alcohol dehydrogenases, catalytic domain"/>
    <property type="match status" value="1"/>
</dbReference>
<organism evidence="3 4">
    <name type="scientific">Minwuia thermotolerans</name>
    <dbReference type="NCBI Taxonomy" id="2056226"/>
    <lineage>
        <taxon>Bacteria</taxon>
        <taxon>Pseudomonadati</taxon>
        <taxon>Pseudomonadota</taxon>
        <taxon>Alphaproteobacteria</taxon>
        <taxon>Minwuiales</taxon>
        <taxon>Minwuiaceae</taxon>
        <taxon>Minwuia</taxon>
    </lineage>
</organism>
<dbReference type="Proteomes" id="UP000229498">
    <property type="component" value="Unassembled WGS sequence"/>
</dbReference>
<evidence type="ECO:0000313" key="3">
    <source>
        <dbReference type="EMBL" id="PJK30096.1"/>
    </source>
</evidence>
<evidence type="ECO:0000256" key="1">
    <source>
        <dbReference type="ARBA" id="ARBA00023002"/>
    </source>
</evidence>
<dbReference type="AlphaFoldDB" id="A0A2M9G343"/>
<dbReference type="InterPro" id="IPR041694">
    <property type="entry name" value="ADH_N_2"/>
</dbReference>
<dbReference type="PANTHER" id="PTHR43205:SF7">
    <property type="entry name" value="PROSTAGLANDIN REDUCTASE 1"/>
    <property type="match status" value="1"/>
</dbReference>
<dbReference type="RefSeq" id="WP_109793369.1">
    <property type="nucleotide sequence ID" value="NZ_PHIG01000031.1"/>
</dbReference>
<dbReference type="FunFam" id="3.40.50.720:FF:000121">
    <property type="entry name" value="Prostaglandin reductase 2"/>
    <property type="match status" value="1"/>
</dbReference>
<dbReference type="EMBL" id="PHIG01000031">
    <property type="protein sequence ID" value="PJK30096.1"/>
    <property type="molecule type" value="Genomic_DNA"/>
</dbReference>
<evidence type="ECO:0000259" key="2">
    <source>
        <dbReference type="SMART" id="SM00829"/>
    </source>
</evidence>
<dbReference type="GO" id="GO:0016628">
    <property type="term" value="F:oxidoreductase activity, acting on the CH-CH group of donors, NAD or NADP as acceptor"/>
    <property type="evidence" value="ECO:0007669"/>
    <property type="project" value="InterPro"/>
</dbReference>
<dbReference type="InterPro" id="IPR036291">
    <property type="entry name" value="NAD(P)-bd_dom_sf"/>
</dbReference>
<sequence length="337" mass="36743">MPTTRQIVLNSRPQGWVTPENFAMREADTPELAPGDVLVRHLYMSVDPYMRGLMNEGGVAYAAGFRIGEPLFGRVIGQVAQSRNEKFREGDCVYGMLDWAEWSVAKGGESLRVVDPHLAPLSYYLGTLGFPGLTAYVGMTLIGKPKEGETVYVSAASGAVGQVAGQLARIAGARVVGSAGTDEKVRFIVGECGFHDGFNYRLFSIAEALRLYCGDGIDVNFENVGGANLEAVLQVANDFARFAMCGMISQYNLTETYHVRNLNEIVSKRLHVQGFVVRDHAHLIEPFIEETADHIARGRMSVAEDIVTGLENAPQAFIGMLQGDNLGKRVVHIADRS</sequence>
<dbReference type="InterPro" id="IPR045010">
    <property type="entry name" value="MDR_fam"/>
</dbReference>
<protein>
    <submittedName>
        <fullName evidence="3">NADP-dependent oxidoreductase</fullName>
    </submittedName>
</protein>
<dbReference type="Pfam" id="PF16884">
    <property type="entry name" value="ADH_N_2"/>
    <property type="match status" value="1"/>
</dbReference>
<comment type="caution">
    <text evidence="3">The sequence shown here is derived from an EMBL/GenBank/DDBJ whole genome shotgun (WGS) entry which is preliminary data.</text>
</comment>
<dbReference type="Pfam" id="PF00107">
    <property type="entry name" value="ADH_zinc_N"/>
    <property type="match status" value="1"/>
</dbReference>
<dbReference type="SMART" id="SM00829">
    <property type="entry name" value="PKS_ER"/>
    <property type="match status" value="1"/>
</dbReference>
<dbReference type="InterPro" id="IPR013149">
    <property type="entry name" value="ADH-like_C"/>
</dbReference>
<feature type="domain" description="Enoyl reductase (ER)" evidence="2">
    <location>
        <begin position="17"/>
        <end position="331"/>
    </location>
</feature>
<dbReference type="PANTHER" id="PTHR43205">
    <property type="entry name" value="PROSTAGLANDIN REDUCTASE"/>
    <property type="match status" value="1"/>
</dbReference>
<name>A0A2M9G343_9PROT</name>
<dbReference type="OrthoDB" id="9805663at2"/>
<dbReference type="SUPFAM" id="SSF50129">
    <property type="entry name" value="GroES-like"/>
    <property type="match status" value="1"/>
</dbReference>
<dbReference type="InterPro" id="IPR011032">
    <property type="entry name" value="GroES-like_sf"/>
</dbReference>
<evidence type="ECO:0000313" key="4">
    <source>
        <dbReference type="Proteomes" id="UP000229498"/>
    </source>
</evidence>
<keyword evidence="1" id="KW-0560">Oxidoreductase</keyword>
<keyword evidence="4" id="KW-1185">Reference proteome</keyword>
<gene>
    <name evidence="3" type="ORF">CVT23_10075</name>
</gene>
<dbReference type="CDD" id="cd05288">
    <property type="entry name" value="PGDH"/>
    <property type="match status" value="1"/>
</dbReference>
<dbReference type="SUPFAM" id="SSF51735">
    <property type="entry name" value="NAD(P)-binding Rossmann-fold domains"/>
    <property type="match status" value="1"/>
</dbReference>
<dbReference type="InterPro" id="IPR020843">
    <property type="entry name" value="ER"/>
</dbReference>
<proteinExistence type="predicted"/>
<reference evidence="3 4" key="1">
    <citation type="submission" date="2017-11" db="EMBL/GenBank/DDBJ databases">
        <title>Draft genome sequence of Rhizobiales bacterium SY3-13.</title>
        <authorList>
            <person name="Sun C."/>
        </authorList>
    </citation>
    <scope>NUCLEOTIDE SEQUENCE [LARGE SCALE GENOMIC DNA]</scope>
    <source>
        <strain evidence="3 4">SY3-13</strain>
    </source>
</reference>